<organism evidence="1 2">
    <name type="scientific">Caerostris darwini</name>
    <dbReference type="NCBI Taxonomy" id="1538125"/>
    <lineage>
        <taxon>Eukaryota</taxon>
        <taxon>Metazoa</taxon>
        <taxon>Ecdysozoa</taxon>
        <taxon>Arthropoda</taxon>
        <taxon>Chelicerata</taxon>
        <taxon>Arachnida</taxon>
        <taxon>Araneae</taxon>
        <taxon>Araneomorphae</taxon>
        <taxon>Entelegynae</taxon>
        <taxon>Araneoidea</taxon>
        <taxon>Araneidae</taxon>
        <taxon>Caerostris</taxon>
    </lineage>
</organism>
<accession>A0AAV4NH61</accession>
<proteinExistence type="predicted"/>
<dbReference type="Proteomes" id="UP001054837">
    <property type="component" value="Unassembled WGS sequence"/>
</dbReference>
<sequence>MLPIKILHDEVSIIISFFKCDVHDLKEVDLADFRWHLEEQDLKQRKTSLRTNINITLRFPLAGKYNLEDNEKELRMLMTREEKSLIKRNELARNVIIWIAIVQRKRMNCLHKQKINCVPLFFKEETPTPFTIC</sequence>
<evidence type="ECO:0000313" key="1">
    <source>
        <dbReference type="EMBL" id="GIX83983.1"/>
    </source>
</evidence>
<reference evidence="1 2" key="1">
    <citation type="submission" date="2021-06" db="EMBL/GenBank/DDBJ databases">
        <title>Caerostris darwini draft genome.</title>
        <authorList>
            <person name="Kono N."/>
            <person name="Arakawa K."/>
        </authorList>
    </citation>
    <scope>NUCLEOTIDE SEQUENCE [LARGE SCALE GENOMIC DNA]</scope>
</reference>
<evidence type="ECO:0000313" key="2">
    <source>
        <dbReference type="Proteomes" id="UP001054837"/>
    </source>
</evidence>
<name>A0AAV4NH61_9ARAC</name>
<protein>
    <submittedName>
        <fullName evidence="1">Uncharacterized protein</fullName>
    </submittedName>
</protein>
<dbReference type="AlphaFoldDB" id="A0AAV4NH61"/>
<keyword evidence="2" id="KW-1185">Reference proteome</keyword>
<gene>
    <name evidence="1" type="ORF">CDAR_270211</name>
</gene>
<dbReference type="EMBL" id="BPLQ01001691">
    <property type="protein sequence ID" value="GIX83983.1"/>
    <property type="molecule type" value="Genomic_DNA"/>
</dbReference>
<comment type="caution">
    <text evidence="1">The sequence shown here is derived from an EMBL/GenBank/DDBJ whole genome shotgun (WGS) entry which is preliminary data.</text>
</comment>